<dbReference type="Pfam" id="PF12680">
    <property type="entry name" value="SnoaL_2"/>
    <property type="match status" value="1"/>
</dbReference>
<sequence length="130" mass="14710">MKTAGDVVRQFWQLMATNDFYSVATVLAPDFVLEWPQSNERICGGERFAQMNAEYPAHGRWQFTLNRCVEGEGEVVTEVAITDGVQSATAISFFTVEKGRIVRLVEYWPEPYSAPQGRAHHVEPISPLYL</sequence>
<accession>A0A120JWN2</accession>
<protein>
    <submittedName>
        <fullName evidence="2">SnoaL-like domain protein</fullName>
    </submittedName>
</protein>
<evidence type="ECO:0000313" key="3">
    <source>
        <dbReference type="Proteomes" id="UP000063387"/>
    </source>
</evidence>
<dbReference type="InterPro" id="IPR032710">
    <property type="entry name" value="NTF2-like_dom_sf"/>
</dbReference>
<dbReference type="PATRIC" id="fig|507626.3.peg.3191"/>
<organism evidence="2 3">
    <name type="scientific">Halomonas chromatireducens</name>
    <dbReference type="NCBI Taxonomy" id="507626"/>
    <lineage>
        <taxon>Bacteria</taxon>
        <taxon>Pseudomonadati</taxon>
        <taxon>Pseudomonadota</taxon>
        <taxon>Gammaproteobacteria</taxon>
        <taxon>Oceanospirillales</taxon>
        <taxon>Halomonadaceae</taxon>
        <taxon>Halomonas</taxon>
    </lineage>
</organism>
<dbReference type="OrthoDB" id="117872at2"/>
<dbReference type="InterPro" id="IPR037401">
    <property type="entry name" value="SnoaL-like"/>
</dbReference>
<evidence type="ECO:0000259" key="1">
    <source>
        <dbReference type="Pfam" id="PF12680"/>
    </source>
</evidence>
<dbReference type="AlphaFoldDB" id="A0A120JWN2"/>
<dbReference type="SUPFAM" id="SSF54427">
    <property type="entry name" value="NTF2-like"/>
    <property type="match status" value="1"/>
</dbReference>
<dbReference type="KEGG" id="hco:LOKO_03196"/>
<dbReference type="EMBL" id="CP014226">
    <property type="protein sequence ID" value="AMD02242.1"/>
    <property type="molecule type" value="Genomic_DNA"/>
</dbReference>
<evidence type="ECO:0000313" key="2">
    <source>
        <dbReference type="EMBL" id="AMD02242.1"/>
    </source>
</evidence>
<dbReference type="Proteomes" id="UP000063387">
    <property type="component" value="Chromosome"/>
</dbReference>
<proteinExistence type="predicted"/>
<gene>
    <name evidence="2" type="ORF">LOKO_03196</name>
</gene>
<reference evidence="2 3" key="2">
    <citation type="submission" date="2016-02" db="EMBL/GenBank/DDBJ databases">
        <authorList>
            <person name="Wen L."/>
            <person name="He K."/>
            <person name="Yang H."/>
        </authorList>
    </citation>
    <scope>NUCLEOTIDE SEQUENCE [LARGE SCALE GENOMIC DNA]</scope>
    <source>
        <strain evidence="2 3">AGD 8-3</strain>
    </source>
</reference>
<reference evidence="2 3" key="1">
    <citation type="journal article" date="2016" name="Genome Announc.">
        <title>Draft Genome Sequence of 'Halomonas chromatireducens' Strain AGD 8-3, a Haloalkaliphilic Chromate- and Selenite-Reducing Gammaproteobacterium.</title>
        <authorList>
            <person name="Sharko F.S."/>
            <person name="Shapovalova A.A."/>
            <person name="Tsygankova S.V."/>
            <person name="Komova A.V."/>
            <person name="Boulygina E.S."/>
            <person name="Teslyuk A.B."/>
            <person name="Gotovtsev P.M."/>
            <person name="Namsaraev Z.B."/>
            <person name="Khijniak T.V."/>
            <person name="Nedoluzhko A.V."/>
            <person name="Vasilov R.G."/>
        </authorList>
    </citation>
    <scope>NUCLEOTIDE SEQUENCE [LARGE SCALE GENOMIC DNA]</scope>
    <source>
        <strain evidence="2 3">AGD 8-3</strain>
    </source>
</reference>
<dbReference type="RefSeq" id="WP_066451501.1">
    <property type="nucleotide sequence ID" value="NZ_CP014226.1"/>
</dbReference>
<feature type="domain" description="SnoaL-like" evidence="1">
    <location>
        <begin position="8"/>
        <end position="103"/>
    </location>
</feature>
<dbReference type="STRING" id="507626.LOKO_03196"/>
<dbReference type="Gene3D" id="3.10.450.50">
    <property type="match status" value="1"/>
</dbReference>
<name>A0A120JWN2_9GAMM</name>
<keyword evidence="3" id="KW-1185">Reference proteome</keyword>